<keyword evidence="3" id="KW-1185">Reference proteome</keyword>
<evidence type="ECO:0000313" key="3">
    <source>
        <dbReference type="Proteomes" id="UP001066276"/>
    </source>
</evidence>
<protein>
    <submittedName>
        <fullName evidence="2">Uncharacterized protein</fullName>
    </submittedName>
</protein>
<reference evidence="2" key="1">
    <citation type="journal article" date="2022" name="bioRxiv">
        <title>Sequencing and chromosome-scale assembly of the giantPleurodeles waltlgenome.</title>
        <authorList>
            <person name="Brown T."/>
            <person name="Elewa A."/>
            <person name="Iarovenko S."/>
            <person name="Subramanian E."/>
            <person name="Araus A.J."/>
            <person name="Petzold A."/>
            <person name="Susuki M."/>
            <person name="Suzuki K.-i.T."/>
            <person name="Hayashi T."/>
            <person name="Toyoda A."/>
            <person name="Oliveira C."/>
            <person name="Osipova E."/>
            <person name="Leigh N.D."/>
            <person name="Simon A."/>
            <person name="Yun M.H."/>
        </authorList>
    </citation>
    <scope>NUCLEOTIDE SEQUENCE</scope>
    <source>
        <strain evidence="2">20211129_DDA</strain>
        <tissue evidence="2">Liver</tissue>
    </source>
</reference>
<organism evidence="2 3">
    <name type="scientific">Pleurodeles waltl</name>
    <name type="common">Iberian ribbed newt</name>
    <dbReference type="NCBI Taxonomy" id="8319"/>
    <lineage>
        <taxon>Eukaryota</taxon>
        <taxon>Metazoa</taxon>
        <taxon>Chordata</taxon>
        <taxon>Craniata</taxon>
        <taxon>Vertebrata</taxon>
        <taxon>Euteleostomi</taxon>
        <taxon>Amphibia</taxon>
        <taxon>Batrachia</taxon>
        <taxon>Caudata</taxon>
        <taxon>Salamandroidea</taxon>
        <taxon>Salamandridae</taxon>
        <taxon>Pleurodelinae</taxon>
        <taxon>Pleurodeles</taxon>
    </lineage>
</organism>
<evidence type="ECO:0000313" key="2">
    <source>
        <dbReference type="EMBL" id="KAJ1192355.1"/>
    </source>
</evidence>
<accession>A0AAV7UTD4</accession>
<comment type="caution">
    <text evidence="2">The sequence shown here is derived from an EMBL/GenBank/DDBJ whole genome shotgun (WGS) entry which is preliminary data.</text>
</comment>
<gene>
    <name evidence="2" type="ORF">NDU88_001665</name>
</gene>
<dbReference type="Proteomes" id="UP001066276">
    <property type="component" value="Chromosome 2_2"/>
</dbReference>
<evidence type="ECO:0000256" key="1">
    <source>
        <dbReference type="SAM" id="MobiDB-lite"/>
    </source>
</evidence>
<feature type="region of interest" description="Disordered" evidence="1">
    <location>
        <begin position="169"/>
        <end position="195"/>
    </location>
</feature>
<sequence>MNSFWASGTARVEVPYAVTAERVAAVGGIRQTRLVEADRVVGAPCLPATPAWRWNGGRCIVCAQALRASVLLRGKPGFHSAPLRTAGSMCGGQTCGDLEVGGWLEGGVEVVETGPVWRPAPDRVGGRGWPFASPIDSDVADRTEGVAGCLWAPQEAVWRKEVGDHQALEDEGLSRRTGGGSKGPVEREALRIDSW</sequence>
<proteinExistence type="predicted"/>
<feature type="compositionally biased region" description="Basic and acidic residues" evidence="1">
    <location>
        <begin position="184"/>
        <end position="195"/>
    </location>
</feature>
<dbReference type="EMBL" id="JANPWB010000004">
    <property type="protein sequence ID" value="KAJ1192355.1"/>
    <property type="molecule type" value="Genomic_DNA"/>
</dbReference>
<dbReference type="AlphaFoldDB" id="A0AAV7UTD4"/>
<name>A0AAV7UTD4_PLEWA</name>